<sequence length="340" mass="39130">MYRLKGERSISGAYHLLHGKRSAQTVQDAALFQVQPLFGICKEMTGPTLNQLTQTIQASAYVKEDEGTFQFTESGLAYLKQWLHTHDYIKKINGWKYALVAPLFWQRIALLVQTLANLHANERFIPVINDSHIQQSIKQMLPHHRNERRALQIQLYKEVKDLLGQQDPLHASMFVRQLSRPQRFGLSKPQLAYEYDMSLEQVQLRHTSTLHHMLTIASLSEGYPLIKQLAKQEQHVEGTVSAQKTAALLPHFQTVEQLAQKRSLKQSTIEDHLVELALLNSMFRIEPYVSDEVRVAIETIHEQEKTLKLKVIHDKLVGKASYFEIRLVLARKGLQSNVRT</sequence>
<evidence type="ECO:0000313" key="2">
    <source>
        <dbReference type="EMBL" id="MBM7838270.1"/>
    </source>
</evidence>
<dbReference type="EMBL" id="JAFBCV010000003">
    <property type="protein sequence ID" value="MBM7838270.1"/>
    <property type="molecule type" value="Genomic_DNA"/>
</dbReference>
<proteinExistence type="predicted"/>
<dbReference type="InterPro" id="IPR029491">
    <property type="entry name" value="Helicase_HTH"/>
</dbReference>
<accession>A0ABS2SRY4</accession>
<dbReference type="Pfam" id="PF14493">
    <property type="entry name" value="HTH_40"/>
    <property type="match status" value="1"/>
</dbReference>
<reference evidence="2" key="1">
    <citation type="submission" date="2021-01" db="EMBL/GenBank/DDBJ databases">
        <title>Genomic Encyclopedia of Type Strains, Phase IV (KMG-IV): sequencing the most valuable type-strain genomes for metagenomic binning, comparative biology and taxonomic classification.</title>
        <authorList>
            <person name="Goeker M."/>
        </authorList>
    </citation>
    <scope>NUCLEOTIDE SEQUENCE</scope>
    <source>
        <strain evidence="2">DSM 21943</strain>
    </source>
</reference>
<organism evidence="2 3">
    <name type="scientific">Shouchella xiaoxiensis</name>
    <dbReference type="NCBI Taxonomy" id="766895"/>
    <lineage>
        <taxon>Bacteria</taxon>
        <taxon>Bacillati</taxon>
        <taxon>Bacillota</taxon>
        <taxon>Bacilli</taxon>
        <taxon>Bacillales</taxon>
        <taxon>Bacillaceae</taxon>
        <taxon>Shouchella</taxon>
    </lineage>
</organism>
<gene>
    <name evidence="2" type="ORF">JOC54_001501</name>
</gene>
<evidence type="ECO:0000313" key="3">
    <source>
        <dbReference type="Proteomes" id="UP001179280"/>
    </source>
</evidence>
<name>A0ABS2SRY4_9BACI</name>
<feature type="domain" description="Helicase Helix-turn-helix" evidence="1">
    <location>
        <begin position="241"/>
        <end position="329"/>
    </location>
</feature>
<evidence type="ECO:0000259" key="1">
    <source>
        <dbReference type="Pfam" id="PF14493"/>
    </source>
</evidence>
<dbReference type="PIRSF" id="PIRSF021350">
    <property type="entry name" value="UCP021350"/>
    <property type="match status" value="1"/>
</dbReference>
<dbReference type="RefSeq" id="WP_204465399.1">
    <property type="nucleotide sequence ID" value="NZ_JAFBCV010000003.1"/>
</dbReference>
<comment type="caution">
    <text evidence="2">The sequence shown here is derived from an EMBL/GenBank/DDBJ whole genome shotgun (WGS) entry which is preliminary data.</text>
</comment>
<dbReference type="InterPro" id="IPR008308">
    <property type="entry name" value="YpbB-like"/>
</dbReference>
<dbReference type="Proteomes" id="UP001179280">
    <property type="component" value="Unassembled WGS sequence"/>
</dbReference>
<protein>
    <submittedName>
        <fullName evidence="2">Uncharacterized protein YpbB</fullName>
    </submittedName>
</protein>
<keyword evidence="3" id="KW-1185">Reference proteome</keyword>